<keyword evidence="1 3" id="KW-0378">Hydrolase</keyword>
<sequence length="364" mass="42331">MNEDLEEVLKNSKLNYQILDGIVDLVRVLDHRNEVVYVNQAMKDTLGYDTENLICNIYDNILKSKITKRTLETGEVIQREETIQDKLYSVKCSPIKSDEKIIGVVEVFRNISQERKLISAIVEKNKSMTVEMNHARKIQTALLPEKGFFGVLNVDYLYRPSNLLSGDMFDIFEIDDDHLGIYIADTVGHGFAASMVTMFIRITMRTISYGKKLRPSMLLQELWRRFKNLGLDFEIYFTCFYGVFNKKTGQFTYSNAGHFPCPLIVQGEIIKEIEVEGYPISRFFDKVEYKEYSIKLNTSDKVIMMSDGVSEVMNYENEPYGIERIKDIMLKNETDELLKLKQSIYSYMWGEQKDDITALLIKVW</sequence>
<proteinExistence type="predicted"/>
<dbReference type="InterPro" id="IPR052016">
    <property type="entry name" value="Bact_Sigma-Reg"/>
</dbReference>
<dbReference type="PANTHER" id="PTHR43156:SF2">
    <property type="entry name" value="STAGE II SPORULATION PROTEIN E"/>
    <property type="match status" value="1"/>
</dbReference>
<dbReference type="SUPFAM" id="SSF81606">
    <property type="entry name" value="PP2C-like"/>
    <property type="match status" value="1"/>
</dbReference>
<dbReference type="PANTHER" id="PTHR43156">
    <property type="entry name" value="STAGE II SPORULATION PROTEIN E-RELATED"/>
    <property type="match status" value="1"/>
</dbReference>
<dbReference type="Proteomes" id="UP000254777">
    <property type="component" value="Unassembled WGS sequence"/>
</dbReference>
<gene>
    <name evidence="3" type="primary">rsbU</name>
    <name evidence="3" type="ORF">NCTC11088_00600</name>
</gene>
<evidence type="ECO:0000256" key="1">
    <source>
        <dbReference type="ARBA" id="ARBA00022801"/>
    </source>
</evidence>
<dbReference type="InterPro" id="IPR036457">
    <property type="entry name" value="PPM-type-like_dom_sf"/>
</dbReference>
<dbReference type="InterPro" id="IPR000014">
    <property type="entry name" value="PAS"/>
</dbReference>
<dbReference type="EMBL" id="UGTH01000001">
    <property type="protein sequence ID" value="SUB74838.1"/>
    <property type="molecule type" value="Genomic_DNA"/>
</dbReference>
<dbReference type="PROSITE" id="PS50112">
    <property type="entry name" value="PAS"/>
    <property type="match status" value="1"/>
</dbReference>
<dbReference type="Gene3D" id="3.30.450.20">
    <property type="entry name" value="PAS domain"/>
    <property type="match status" value="1"/>
</dbReference>
<dbReference type="SMART" id="SM00331">
    <property type="entry name" value="PP2C_SIG"/>
    <property type="match status" value="1"/>
</dbReference>
<dbReference type="InterPro" id="IPR035965">
    <property type="entry name" value="PAS-like_dom_sf"/>
</dbReference>
<dbReference type="GO" id="GO:0016791">
    <property type="term" value="F:phosphatase activity"/>
    <property type="evidence" value="ECO:0007669"/>
    <property type="project" value="TreeGrafter"/>
</dbReference>
<dbReference type="AlphaFoldDB" id="A0A379DA28"/>
<dbReference type="EC" id="3.1.3.3" evidence="3"/>
<dbReference type="RefSeq" id="WP_004819253.1">
    <property type="nucleotide sequence ID" value="NZ_UGTH01000001.1"/>
</dbReference>
<dbReference type="Pfam" id="PF13426">
    <property type="entry name" value="PAS_9"/>
    <property type="match status" value="1"/>
</dbReference>
<protein>
    <submittedName>
        <fullName evidence="3">Phosphoserine phosphatase rsbU</fullName>
        <ecNumber evidence="3">3.1.3.3</ecNumber>
    </submittedName>
</protein>
<dbReference type="Pfam" id="PF07228">
    <property type="entry name" value="SpoIIE"/>
    <property type="match status" value="1"/>
</dbReference>
<dbReference type="Gene3D" id="3.60.40.10">
    <property type="entry name" value="PPM-type phosphatase domain"/>
    <property type="match status" value="1"/>
</dbReference>
<evidence type="ECO:0000313" key="3">
    <source>
        <dbReference type="EMBL" id="SUB74838.1"/>
    </source>
</evidence>
<organism evidence="3 4">
    <name type="scientific">Peptoniphilus indolicus</name>
    <dbReference type="NCBI Taxonomy" id="33030"/>
    <lineage>
        <taxon>Bacteria</taxon>
        <taxon>Bacillati</taxon>
        <taxon>Bacillota</taxon>
        <taxon>Tissierellia</taxon>
        <taxon>Tissierellales</taxon>
        <taxon>Peptoniphilaceae</taxon>
        <taxon>Peptoniphilus</taxon>
    </lineage>
</organism>
<reference evidence="3 4" key="1">
    <citation type="submission" date="2018-06" db="EMBL/GenBank/DDBJ databases">
        <authorList>
            <consortium name="Pathogen Informatics"/>
            <person name="Doyle S."/>
        </authorList>
    </citation>
    <scope>NUCLEOTIDE SEQUENCE [LARGE SCALE GENOMIC DNA]</scope>
    <source>
        <strain evidence="3 4">NCTC11088</strain>
    </source>
</reference>
<dbReference type="InterPro" id="IPR001932">
    <property type="entry name" value="PPM-type_phosphatase-like_dom"/>
</dbReference>
<name>A0A379DA28_9FIRM</name>
<evidence type="ECO:0000313" key="4">
    <source>
        <dbReference type="Proteomes" id="UP000254777"/>
    </source>
</evidence>
<accession>A0A379DA28</accession>
<dbReference type="SUPFAM" id="SSF55785">
    <property type="entry name" value="PYP-like sensor domain (PAS domain)"/>
    <property type="match status" value="1"/>
</dbReference>
<feature type="domain" description="PAS" evidence="2">
    <location>
        <begin position="11"/>
        <end position="54"/>
    </location>
</feature>
<evidence type="ECO:0000259" key="2">
    <source>
        <dbReference type="PROSITE" id="PS50112"/>
    </source>
</evidence>